<accession>A0ABN8PD78</accession>
<dbReference type="Proteomes" id="UP001159427">
    <property type="component" value="Unassembled WGS sequence"/>
</dbReference>
<name>A0ABN8PD78_9CNID</name>
<proteinExistence type="predicted"/>
<dbReference type="EMBL" id="CALNXI010000820">
    <property type="protein sequence ID" value="CAH3141507.1"/>
    <property type="molecule type" value="Genomic_DNA"/>
</dbReference>
<feature type="compositionally biased region" description="Low complexity" evidence="1">
    <location>
        <begin position="217"/>
        <end position="227"/>
    </location>
</feature>
<protein>
    <submittedName>
        <fullName evidence="2">Uncharacterized protein</fullName>
    </submittedName>
</protein>
<feature type="region of interest" description="Disordered" evidence="1">
    <location>
        <begin position="188"/>
        <end position="230"/>
    </location>
</feature>
<evidence type="ECO:0000313" key="3">
    <source>
        <dbReference type="Proteomes" id="UP001159427"/>
    </source>
</evidence>
<organism evidence="2 3">
    <name type="scientific">Porites evermanni</name>
    <dbReference type="NCBI Taxonomy" id="104178"/>
    <lineage>
        <taxon>Eukaryota</taxon>
        <taxon>Metazoa</taxon>
        <taxon>Cnidaria</taxon>
        <taxon>Anthozoa</taxon>
        <taxon>Hexacorallia</taxon>
        <taxon>Scleractinia</taxon>
        <taxon>Fungiina</taxon>
        <taxon>Poritidae</taxon>
        <taxon>Porites</taxon>
    </lineage>
</organism>
<reference evidence="2 3" key="1">
    <citation type="submission" date="2022-05" db="EMBL/GenBank/DDBJ databases">
        <authorList>
            <consortium name="Genoscope - CEA"/>
            <person name="William W."/>
        </authorList>
    </citation>
    <scope>NUCLEOTIDE SEQUENCE [LARGE SCALE GENOMIC DNA]</scope>
</reference>
<comment type="caution">
    <text evidence="2">The sequence shown here is derived from an EMBL/GenBank/DDBJ whole genome shotgun (WGS) entry which is preliminary data.</text>
</comment>
<evidence type="ECO:0000256" key="1">
    <source>
        <dbReference type="SAM" id="MobiDB-lite"/>
    </source>
</evidence>
<evidence type="ECO:0000313" key="2">
    <source>
        <dbReference type="EMBL" id="CAH3141507.1"/>
    </source>
</evidence>
<gene>
    <name evidence="2" type="ORF">PEVE_00042205</name>
</gene>
<keyword evidence="3" id="KW-1185">Reference proteome</keyword>
<feature type="compositionally biased region" description="Polar residues" evidence="1">
    <location>
        <begin position="188"/>
        <end position="211"/>
    </location>
</feature>
<sequence>MSESSEIQELQEKDVIIDRVRKLFGDEVMVAKFSLCVSRLDEEITHFSAIADLLKREADASIFRNLGLKYGSAVRFKTEFSNTVPVRQLSSSPRLKPTMGEMSGFNPEMKRLYLSKRKKVGLLATQKWGAGNFPKFNTPEMKTQLKTFASDIEGECSIPEIGFTYDAICQHIQDYFNEQCRYKKRNGQQDNAAQNLSDSGESLSTLSPYDSSDSESPRTPTVTSSPSEIKAPSTLTSSQVVIKAVFGKLLTREKSIDILKSTFDAKQSNLTNLTPSQVMSVLVKKLVRHNYVTLKENVSSLDDVTVHKEIAI</sequence>